<dbReference type="GO" id="GO:0016020">
    <property type="term" value="C:membrane"/>
    <property type="evidence" value="ECO:0007669"/>
    <property type="project" value="GOC"/>
</dbReference>
<keyword evidence="5" id="KW-1185">Reference proteome</keyword>
<dbReference type="EMBL" id="FPCH01000001">
    <property type="protein sequence ID" value="SFV27841.1"/>
    <property type="molecule type" value="Genomic_DNA"/>
</dbReference>
<dbReference type="InterPro" id="IPR004843">
    <property type="entry name" value="Calcineurin-like_PHP"/>
</dbReference>
<gene>
    <name evidence="4" type="ORF">SAMN04488557_0859</name>
</gene>
<keyword evidence="2" id="KW-0378">Hydrolase</keyword>
<keyword evidence="1" id="KW-0479">Metal-binding</keyword>
<feature type="domain" description="Calcineurin-like phosphoesterase" evidence="3">
    <location>
        <begin position="50"/>
        <end position="248"/>
    </location>
</feature>
<dbReference type="Proteomes" id="UP000199423">
    <property type="component" value="Unassembled WGS sequence"/>
</dbReference>
<dbReference type="Gene3D" id="3.60.21.10">
    <property type="match status" value="1"/>
</dbReference>
<dbReference type="PROSITE" id="PS51318">
    <property type="entry name" value="TAT"/>
    <property type="match status" value="1"/>
</dbReference>
<dbReference type="PANTHER" id="PTHR31302">
    <property type="entry name" value="TRANSMEMBRANE PROTEIN WITH METALLOPHOSPHOESTERASE DOMAIN-RELATED"/>
    <property type="match status" value="1"/>
</dbReference>
<protein>
    <recommendedName>
        <fullName evidence="3">Calcineurin-like phosphoesterase domain-containing protein</fullName>
    </recommendedName>
</protein>
<accession>A0A1I7MZK6</accession>
<dbReference type="InterPro" id="IPR051158">
    <property type="entry name" value="Metallophosphoesterase_sf"/>
</dbReference>
<dbReference type="CDD" id="cd07385">
    <property type="entry name" value="MPP_YkuE_C"/>
    <property type="match status" value="1"/>
</dbReference>
<dbReference type="AlphaFoldDB" id="A0A1I7MZK6"/>
<dbReference type="GO" id="GO:0009245">
    <property type="term" value="P:lipid A biosynthetic process"/>
    <property type="evidence" value="ECO:0007669"/>
    <property type="project" value="TreeGrafter"/>
</dbReference>
<organism evidence="4 5">
    <name type="scientific">Hyphomicrobium facile</name>
    <dbReference type="NCBI Taxonomy" id="51670"/>
    <lineage>
        <taxon>Bacteria</taxon>
        <taxon>Pseudomonadati</taxon>
        <taxon>Pseudomonadota</taxon>
        <taxon>Alphaproteobacteria</taxon>
        <taxon>Hyphomicrobiales</taxon>
        <taxon>Hyphomicrobiaceae</taxon>
        <taxon>Hyphomicrobium</taxon>
    </lineage>
</organism>
<dbReference type="STRING" id="51670.SAMN04488557_0859"/>
<dbReference type="InterPro" id="IPR006311">
    <property type="entry name" value="TAT_signal"/>
</dbReference>
<dbReference type="InterPro" id="IPR029052">
    <property type="entry name" value="Metallo-depent_PP-like"/>
</dbReference>
<name>A0A1I7MZK6_9HYPH</name>
<proteinExistence type="predicted"/>
<dbReference type="SUPFAM" id="SSF56300">
    <property type="entry name" value="Metallo-dependent phosphatases"/>
    <property type="match status" value="1"/>
</dbReference>
<dbReference type="Pfam" id="PF00149">
    <property type="entry name" value="Metallophos"/>
    <property type="match status" value="1"/>
</dbReference>
<sequence>MISRRDLLKLTGVAGVGSTALSGYALAEAFRERVTSYNLTPPNWTPGLKLKFAVLADLHVCEPWMSVERLEVIVEQTNSLGADAILLLGDYVVGHRLGKYSGAVSSGAWATVLSKLKAPLGVHAVLGNHDWWESRDVQKKRAGPTPAGLALQVVGIPVYENNAVRLEKDGQAFWLAGLGDQWAFWPRNEEYDEFVQGGKIAYHGVDDLPATLRQVTDSAPVILMAHEPDIFPKVSNRVSLTIAGHTHGGQVRIFGYAPIVPSRFGSRYAYGHIVEDKRHMIVSGGLGCSSLPIRFGSPPEIVVIELGGSEGGEV</sequence>
<evidence type="ECO:0000259" key="3">
    <source>
        <dbReference type="Pfam" id="PF00149"/>
    </source>
</evidence>
<evidence type="ECO:0000256" key="2">
    <source>
        <dbReference type="ARBA" id="ARBA00022801"/>
    </source>
</evidence>
<dbReference type="GO" id="GO:0046872">
    <property type="term" value="F:metal ion binding"/>
    <property type="evidence" value="ECO:0007669"/>
    <property type="project" value="UniProtKB-KW"/>
</dbReference>
<evidence type="ECO:0000256" key="1">
    <source>
        <dbReference type="ARBA" id="ARBA00022723"/>
    </source>
</evidence>
<dbReference type="OrthoDB" id="9780884at2"/>
<evidence type="ECO:0000313" key="5">
    <source>
        <dbReference type="Proteomes" id="UP000199423"/>
    </source>
</evidence>
<reference evidence="5" key="1">
    <citation type="submission" date="2016-10" db="EMBL/GenBank/DDBJ databases">
        <authorList>
            <person name="Varghese N."/>
            <person name="Submissions S."/>
        </authorList>
    </citation>
    <scope>NUCLEOTIDE SEQUENCE [LARGE SCALE GENOMIC DNA]</scope>
    <source>
        <strain evidence="5">DSM 1565</strain>
    </source>
</reference>
<evidence type="ECO:0000313" key="4">
    <source>
        <dbReference type="EMBL" id="SFV27841.1"/>
    </source>
</evidence>
<dbReference type="PANTHER" id="PTHR31302:SF31">
    <property type="entry name" value="PHOSPHODIESTERASE YAEI"/>
    <property type="match status" value="1"/>
</dbReference>
<dbReference type="RefSeq" id="WP_092864629.1">
    <property type="nucleotide sequence ID" value="NZ_FPCH01000001.1"/>
</dbReference>
<dbReference type="GO" id="GO:0008758">
    <property type="term" value="F:UDP-2,3-diacylglucosamine hydrolase activity"/>
    <property type="evidence" value="ECO:0007669"/>
    <property type="project" value="TreeGrafter"/>
</dbReference>